<name>A0ABD1EUU7_HYPHA</name>
<protein>
    <recommendedName>
        <fullName evidence="3">BZIP domain-containing protein</fullName>
    </recommendedName>
</protein>
<dbReference type="InterPro" id="IPR031106">
    <property type="entry name" value="C/EBP"/>
</dbReference>
<feature type="compositionally biased region" description="Polar residues" evidence="2">
    <location>
        <begin position="111"/>
        <end position="127"/>
    </location>
</feature>
<dbReference type="Pfam" id="PF07716">
    <property type="entry name" value="bZIP_2"/>
    <property type="match status" value="1"/>
</dbReference>
<feature type="region of interest" description="Disordered" evidence="2">
    <location>
        <begin position="1"/>
        <end position="27"/>
    </location>
</feature>
<organism evidence="4 5">
    <name type="scientific">Hypothenemus hampei</name>
    <name type="common">Coffee berry borer</name>
    <dbReference type="NCBI Taxonomy" id="57062"/>
    <lineage>
        <taxon>Eukaryota</taxon>
        <taxon>Metazoa</taxon>
        <taxon>Ecdysozoa</taxon>
        <taxon>Arthropoda</taxon>
        <taxon>Hexapoda</taxon>
        <taxon>Insecta</taxon>
        <taxon>Pterygota</taxon>
        <taxon>Neoptera</taxon>
        <taxon>Endopterygota</taxon>
        <taxon>Coleoptera</taxon>
        <taxon>Polyphaga</taxon>
        <taxon>Cucujiformia</taxon>
        <taxon>Curculionidae</taxon>
        <taxon>Scolytinae</taxon>
        <taxon>Hypothenemus</taxon>
    </lineage>
</organism>
<evidence type="ECO:0000259" key="3">
    <source>
        <dbReference type="PROSITE" id="PS50217"/>
    </source>
</evidence>
<gene>
    <name evidence="4" type="ORF">ABEB36_006564</name>
</gene>
<comment type="caution">
    <text evidence="4">The sequence shown here is derived from an EMBL/GenBank/DDBJ whole genome shotgun (WGS) entry which is preliminary data.</text>
</comment>
<feature type="coiled-coil region" evidence="1">
    <location>
        <begin position="264"/>
        <end position="305"/>
    </location>
</feature>
<dbReference type="Gene3D" id="1.20.5.170">
    <property type="match status" value="1"/>
</dbReference>
<evidence type="ECO:0000313" key="5">
    <source>
        <dbReference type="Proteomes" id="UP001566132"/>
    </source>
</evidence>
<dbReference type="PANTHER" id="PTHR23334">
    <property type="entry name" value="CCAAT/ENHANCER BINDING PROTEIN"/>
    <property type="match status" value="1"/>
</dbReference>
<evidence type="ECO:0000256" key="2">
    <source>
        <dbReference type="SAM" id="MobiDB-lite"/>
    </source>
</evidence>
<dbReference type="Proteomes" id="UP001566132">
    <property type="component" value="Unassembled WGS sequence"/>
</dbReference>
<reference evidence="4 5" key="1">
    <citation type="submission" date="2024-05" db="EMBL/GenBank/DDBJ databases">
        <title>Genetic variation in Jamaican populations of the coffee berry borer (Hypothenemus hampei).</title>
        <authorList>
            <person name="Errbii M."/>
            <person name="Myrie A."/>
        </authorList>
    </citation>
    <scope>NUCLEOTIDE SEQUENCE [LARGE SCALE GENOMIC DNA]</scope>
    <source>
        <strain evidence="4">JA-Hopewell-2020-01-JO</strain>
        <tissue evidence="4">Whole body</tissue>
    </source>
</reference>
<dbReference type="CDD" id="cd14693">
    <property type="entry name" value="bZIP_CEBP"/>
    <property type="match status" value="1"/>
</dbReference>
<feature type="region of interest" description="Disordered" evidence="2">
    <location>
        <begin position="111"/>
        <end position="177"/>
    </location>
</feature>
<evidence type="ECO:0000256" key="1">
    <source>
        <dbReference type="SAM" id="Coils"/>
    </source>
</evidence>
<keyword evidence="5" id="KW-1185">Reference proteome</keyword>
<dbReference type="SMART" id="SM00338">
    <property type="entry name" value="BRLZ"/>
    <property type="match status" value="1"/>
</dbReference>
<keyword evidence="1" id="KW-0175">Coiled coil</keyword>
<dbReference type="PANTHER" id="PTHR23334:SF20">
    <property type="entry name" value="BASIC LEUCINE ZIPPER 24"/>
    <property type="match status" value="1"/>
</dbReference>
<dbReference type="PROSITE" id="PS50217">
    <property type="entry name" value="BZIP"/>
    <property type="match status" value="1"/>
</dbReference>
<dbReference type="EMBL" id="JBDJPC010000005">
    <property type="protein sequence ID" value="KAL1501186.1"/>
    <property type="molecule type" value="Genomic_DNA"/>
</dbReference>
<accession>A0ABD1EUU7</accession>
<dbReference type="InterPro" id="IPR046347">
    <property type="entry name" value="bZIP_sf"/>
</dbReference>
<dbReference type="SUPFAM" id="SSF57959">
    <property type="entry name" value="Leucine zipper domain"/>
    <property type="match status" value="1"/>
</dbReference>
<feature type="domain" description="BZIP" evidence="3">
    <location>
        <begin position="246"/>
        <end position="309"/>
    </location>
</feature>
<proteinExistence type="predicted"/>
<evidence type="ECO:0000313" key="4">
    <source>
        <dbReference type="EMBL" id="KAL1501186.1"/>
    </source>
</evidence>
<dbReference type="AlphaFoldDB" id="A0ABD1EUU7"/>
<dbReference type="GO" id="GO:0005634">
    <property type="term" value="C:nucleus"/>
    <property type="evidence" value="ECO:0007669"/>
    <property type="project" value="UniProtKB-ARBA"/>
</dbReference>
<feature type="compositionally biased region" description="Basic and acidic residues" evidence="2">
    <location>
        <begin position="163"/>
        <end position="177"/>
    </location>
</feature>
<dbReference type="InterPro" id="IPR004827">
    <property type="entry name" value="bZIP"/>
</dbReference>
<sequence>MDSPQMYDQQHTQNNNNVIGNESKKTSSSVIMNNNNLTTLNNNNGNKQTAALLKQHQLSQYHQHQQGNDMSDLNTPEISLDLQNLIDDSQFSDGLFTDILQQGKQHLQTNLHNRQTLNVPNGNSYPRTTLAYMPQPVHSGATYAGTQNSNSDSNSSAGSDVPSIKEEPIDPQEEYRRQTSCGLIGAPGSYMPAGGYGGATNPPTFTTLNPSPVIHHQINMNAMKSKGSMLNQHVPRKTIKPCDKNSDEYRRRRERNNIAVRKSREKAKVRTRETEEKVKILIKENERLQKRIELLNEELNVLRSLFTNVGVLPEHVHREINKHLDTFQLQQQQQQHNMSDDTRQRMMELVHDYGT</sequence>